<feature type="compositionally biased region" description="Polar residues" evidence="1">
    <location>
        <begin position="1"/>
        <end position="10"/>
    </location>
</feature>
<name>E7D1N5_LATHE</name>
<dbReference type="EMBL" id="HQ005985">
    <property type="protein sequence ID" value="ADV40279.1"/>
    <property type="molecule type" value="mRNA"/>
</dbReference>
<reference evidence="2" key="1">
    <citation type="submission" date="2010-07" db="EMBL/GenBank/DDBJ databases">
        <title>Identification of Proteins Involved in Black Widow Spider Wrapping Silk Fibers.</title>
        <authorList>
            <person name="Nguyen A."/>
            <person name="Verduzco A."/>
            <person name="Vierra C."/>
        </authorList>
    </citation>
    <scope>NUCLEOTIDE SEQUENCE</scope>
</reference>
<evidence type="ECO:0000313" key="2">
    <source>
        <dbReference type="EMBL" id="ADV40279.1"/>
    </source>
</evidence>
<feature type="compositionally biased region" description="Basic and acidic residues" evidence="1">
    <location>
        <begin position="37"/>
        <end position="49"/>
    </location>
</feature>
<accession>E7D1N5</accession>
<proteinExistence type="evidence at transcript level"/>
<protein>
    <submittedName>
        <fullName evidence="2">Uncharacterized protein</fullName>
    </submittedName>
</protein>
<sequence length="165" mass="17645">MISQTTSPLGINTPPPPDGGREGEFSRRKNFPIWGKQENRNERDPKGTFDKAPTLLGPPHGAAKKFESPARGTTHKQGLLNKVGKGWDQLFTKGPGESRKVLLIPPRIGKFCKRNSKGPFPGKIAGGVKNLAHKFFGGLGKIGPDVTGAFSKAAKGFANDFGKLG</sequence>
<evidence type="ECO:0000256" key="1">
    <source>
        <dbReference type="SAM" id="MobiDB-lite"/>
    </source>
</evidence>
<dbReference type="AlphaFoldDB" id="E7D1N5"/>
<organism evidence="2">
    <name type="scientific">Latrodectus hesperus</name>
    <name type="common">Western black widow spider</name>
    <dbReference type="NCBI Taxonomy" id="256737"/>
    <lineage>
        <taxon>Eukaryota</taxon>
        <taxon>Metazoa</taxon>
        <taxon>Ecdysozoa</taxon>
        <taxon>Arthropoda</taxon>
        <taxon>Chelicerata</taxon>
        <taxon>Arachnida</taxon>
        <taxon>Araneae</taxon>
        <taxon>Araneomorphae</taxon>
        <taxon>Entelegynae</taxon>
        <taxon>Araneoidea</taxon>
        <taxon>Theridiidae</taxon>
        <taxon>Latrodectus</taxon>
    </lineage>
</organism>
<feature type="region of interest" description="Disordered" evidence="1">
    <location>
        <begin position="1"/>
        <end position="78"/>
    </location>
</feature>
<feature type="non-terminal residue" evidence="2">
    <location>
        <position position="165"/>
    </location>
</feature>